<reference evidence="3 4" key="1">
    <citation type="submission" date="2014-01" db="EMBL/GenBank/DDBJ databases">
        <title>Draft genome sequence of the multidrug-resistant clinical isolate Dermabacter hominis 1368.</title>
        <authorList>
            <person name="Albersmeier A."/>
            <person name="Bomholt C."/>
            <person name="Glaub A."/>
            <person name="Ruckert C."/>
            <person name="Soriano F."/>
            <person name="Fernandez-Natal I."/>
            <person name="Tauch A."/>
        </authorList>
    </citation>
    <scope>NUCLEOTIDE SEQUENCE [LARGE SCALE GENOMIC DNA]</scope>
    <source>
        <strain evidence="3 4">1368</strain>
    </source>
</reference>
<evidence type="ECO:0000259" key="2">
    <source>
        <dbReference type="PROSITE" id="PS50943"/>
    </source>
</evidence>
<dbReference type="EMBL" id="JDRS01000002">
    <property type="protein sequence ID" value="KDS94172.1"/>
    <property type="molecule type" value="Genomic_DNA"/>
</dbReference>
<sequence length="128" mass="14113">MWDDNAMLTTDLIPPIAAELRTQAALDRVQHKTLAELSGIPYSTLRRYLSGDRDIPVTSLIAICEALNVDPGLILQRATRRAEEDARPTKTDFALAAHEAPNQGATMRDALDTHQESPEPFYDGDEPA</sequence>
<evidence type="ECO:0000256" key="1">
    <source>
        <dbReference type="SAM" id="MobiDB-lite"/>
    </source>
</evidence>
<dbReference type="CDD" id="cd00093">
    <property type="entry name" value="HTH_XRE"/>
    <property type="match status" value="1"/>
</dbReference>
<name>A0ABR4SN80_9MICO</name>
<dbReference type="InterPro" id="IPR001387">
    <property type="entry name" value="Cro/C1-type_HTH"/>
</dbReference>
<dbReference type="Pfam" id="PF01381">
    <property type="entry name" value="HTH_3"/>
    <property type="match status" value="1"/>
</dbReference>
<dbReference type="SMART" id="SM00530">
    <property type="entry name" value="HTH_XRE"/>
    <property type="match status" value="1"/>
</dbReference>
<dbReference type="PROSITE" id="PS50943">
    <property type="entry name" value="HTH_CROC1"/>
    <property type="match status" value="1"/>
</dbReference>
<proteinExistence type="predicted"/>
<evidence type="ECO:0000313" key="3">
    <source>
        <dbReference type="EMBL" id="KDS94172.1"/>
    </source>
</evidence>
<gene>
    <name evidence="3" type="ORF">DHOM_02680</name>
</gene>
<organism evidence="3 4">
    <name type="scientific">Dermabacter hominis 1368</name>
    <dbReference type="NCBI Taxonomy" id="1450519"/>
    <lineage>
        <taxon>Bacteria</taxon>
        <taxon>Bacillati</taxon>
        <taxon>Actinomycetota</taxon>
        <taxon>Actinomycetes</taxon>
        <taxon>Micrococcales</taxon>
        <taxon>Dermabacteraceae</taxon>
        <taxon>Dermabacter</taxon>
    </lineage>
</organism>
<comment type="caution">
    <text evidence="3">The sequence shown here is derived from an EMBL/GenBank/DDBJ whole genome shotgun (WGS) entry which is preliminary data.</text>
</comment>
<feature type="region of interest" description="Disordered" evidence="1">
    <location>
        <begin position="80"/>
        <end position="128"/>
    </location>
</feature>
<keyword evidence="4" id="KW-1185">Reference proteome</keyword>
<dbReference type="Gene3D" id="1.10.260.40">
    <property type="entry name" value="lambda repressor-like DNA-binding domains"/>
    <property type="match status" value="1"/>
</dbReference>
<feature type="domain" description="HTH cro/C1-type" evidence="2">
    <location>
        <begin position="34"/>
        <end position="74"/>
    </location>
</feature>
<protein>
    <recommendedName>
        <fullName evidence="2">HTH cro/C1-type domain-containing protein</fullName>
    </recommendedName>
</protein>
<dbReference type="SUPFAM" id="SSF47413">
    <property type="entry name" value="lambda repressor-like DNA-binding domains"/>
    <property type="match status" value="1"/>
</dbReference>
<accession>A0ABR4SN80</accession>
<feature type="compositionally biased region" description="Basic and acidic residues" evidence="1">
    <location>
        <begin position="80"/>
        <end position="90"/>
    </location>
</feature>
<dbReference type="InterPro" id="IPR010982">
    <property type="entry name" value="Lambda_DNA-bd_dom_sf"/>
</dbReference>
<evidence type="ECO:0000313" key="4">
    <source>
        <dbReference type="Proteomes" id="UP000030182"/>
    </source>
</evidence>
<dbReference type="Proteomes" id="UP000030182">
    <property type="component" value="Unassembled WGS sequence"/>
</dbReference>